<sequence length="103" mass="11236">MPETAVKILFERYGPKYRAFVTFTVVLGIVSMLLNATMINVAIPVIMGAFGVGQDTAHWLATGYIASMTVAMLLNDWFVRSFGMRTTYLVAMAIFAIGAFMGG</sequence>
<reference evidence="7" key="1">
    <citation type="submission" date="2018-05" db="EMBL/GenBank/DDBJ databases">
        <authorList>
            <person name="Lanie J.A."/>
            <person name="Ng W.-L."/>
            <person name="Kazmierczak K.M."/>
            <person name="Andrzejewski T.M."/>
            <person name="Davidsen T.M."/>
            <person name="Wayne K.J."/>
            <person name="Tettelin H."/>
            <person name="Glass J.I."/>
            <person name="Rusch D."/>
            <person name="Podicherti R."/>
            <person name="Tsui H.-C.T."/>
            <person name="Winkler M.E."/>
        </authorList>
    </citation>
    <scope>NUCLEOTIDE SEQUENCE</scope>
</reference>
<evidence type="ECO:0000256" key="2">
    <source>
        <dbReference type="ARBA" id="ARBA00022692"/>
    </source>
</evidence>
<organism evidence="7">
    <name type="scientific">marine metagenome</name>
    <dbReference type="NCBI Taxonomy" id="408172"/>
    <lineage>
        <taxon>unclassified sequences</taxon>
        <taxon>metagenomes</taxon>
        <taxon>ecological metagenomes</taxon>
    </lineage>
</organism>
<dbReference type="GO" id="GO:0005886">
    <property type="term" value="C:plasma membrane"/>
    <property type="evidence" value="ECO:0007669"/>
    <property type="project" value="TreeGrafter"/>
</dbReference>
<dbReference type="PROSITE" id="PS50850">
    <property type="entry name" value="MFS"/>
    <property type="match status" value="1"/>
</dbReference>
<evidence type="ECO:0000256" key="1">
    <source>
        <dbReference type="ARBA" id="ARBA00004141"/>
    </source>
</evidence>
<dbReference type="PANTHER" id="PTHR23501:SF174">
    <property type="entry name" value="MULTIDRUG EXPORT PROTEIN EMRB-RELATED"/>
    <property type="match status" value="1"/>
</dbReference>
<keyword evidence="3 5" id="KW-1133">Transmembrane helix</keyword>
<feature type="transmembrane region" description="Helical" evidence="5">
    <location>
        <begin position="56"/>
        <end position="74"/>
    </location>
</feature>
<evidence type="ECO:0000259" key="6">
    <source>
        <dbReference type="PROSITE" id="PS50850"/>
    </source>
</evidence>
<dbReference type="InterPro" id="IPR036259">
    <property type="entry name" value="MFS_trans_sf"/>
</dbReference>
<evidence type="ECO:0000256" key="5">
    <source>
        <dbReference type="SAM" id="Phobius"/>
    </source>
</evidence>
<dbReference type="PANTHER" id="PTHR23501">
    <property type="entry name" value="MAJOR FACILITATOR SUPERFAMILY"/>
    <property type="match status" value="1"/>
</dbReference>
<dbReference type="SUPFAM" id="SSF103473">
    <property type="entry name" value="MFS general substrate transporter"/>
    <property type="match status" value="1"/>
</dbReference>
<feature type="domain" description="Major facilitator superfamily (MFS) profile" evidence="6">
    <location>
        <begin position="21"/>
        <end position="103"/>
    </location>
</feature>
<evidence type="ECO:0000256" key="4">
    <source>
        <dbReference type="ARBA" id="ARBA00023136"/>
    </source>
</evidence>
<dbReference type="GO" id="GO:0022857">
    <property type="term" value="F:transmembrane transporter activity"/>
    <property type="evidence" value="ECO:0007669"/>
    <property type="project" value="InterPro"/>
</dbReference>
<accession>A0A382DV54</accession>
<feature type="transmembrane region" description="Helical" evidence="5">
    <location>
        <begin position="86"/>
        <end position="102"/>
    </location>
</feature>
<comment type="subcellular location">
    <subcellularLocation>
        <location evidence="1">Membrane</location>
        <topology evidence="1">Multi-pass membrane protein</topology>
    </subcellularLocation>
</comment>
<dbReference type="EMBL" id="UINC01041270">
    <property type="protein sequence ID" value="SVB42310.1"/>
    <property type="molecule type" value="Genomic_DNA"/>
</dbReference>
<dbReference type="Gene3D" id="1.20.1250.20">
    <property type="entry name" value="MFS general substrate transporter like domains"/>
    <property type="match status" value="1"/>
</dbReference>
<feature type="transmembrane region" description="Helical" evidence="5">
    <location>
        <begin position="20"/>
        <end position="50"/>
    </location>
</feature>
<gene>
    <name evidence="7" type="ORF">METZ01_LOCUS195164</name>
</gene>
<keyword evidence="4 5" id="KW-0472">Membrane</keyword>
<name>A0A382DV54_9ZZZZ</name>
<evidence type="ECO:0000256" key="3">
    <source>
        <dbReference type="ARBA" id="ARBA00022989"/>
    </source>
</evidence>
<proteinExistence type="predicted"/>
<dbReference type="InterPro" id="IPR020846">
    <property type="entry name" value="MFS_dom"/>
</dbReference>
<evidence type="ECO:0000313" key="7">
    <source>
        <dbReference type="EMBL" id="SVB42310.1"/>
    </source>
</evidence>
<keyword evidence="2 5" id="KW-0812">Transmembrane</keyword>
<dbReference type="AlphaFoldDB" id="A0A382DV54"/>
<protein>
    <recommendedName>
        <fullName evidence="6">Major facilitator superfamily (MFS) profile domain-containing protein</fullName>
    </recommendedName>
</protein>